<dbReference type="EMBL" id="CAKLPZ010000001">
    <property type="protein sequence ID" value="CAH0998656.1"/>
    <property type="molecule type" value="Genomic_DNA"/>
</dbReference>
<gene>
    <name evidence="3" type="ORF">LEM8419_00001</name>
</gene>
<sequence>MATLPFFEEILYNYELSATQKFSGHWLAKNFRSVYPKVLHELIDFNDRYIVKGSSGKGNWTHCPWIAILDKVITVTPQKGYYPVFLFRRDMSGFYLSLNQGVTNVMAYHHLKASDVLRWRAEDFRKRLGELPKGFTTQEIELYGETSTVKNYEHGNICAKYYDINRNTSLSEVQIDLIEMLEMYEYLVYNDTTSTNQDEEKEFAEDPANLRLHFRIERNQKLVDEVKKVKGYTCQVCQFNFLEKYGELGKEFIEAHHLIPISELEGEKVLLDPDLDFSVLCSNCHRMIHRTENPSDIKALKEIIDYAANTAPTSLS</sequence>
<protein>
    <recommendedName>
        <fullName evidence="5">DUF3578 domain-containing protein</fullName>
    </recommendedName>
</protein>
<reference evidence="3" key="1">
    <citation type="submission" date="2021-12" db="EMBL/GenBank/DDBJ databases">
        <authorList>
            <person name="Rodrigo-Torres L."/>
            <person name="Arahal R. D."/>
            <person name="Lucena T."/>
        </authorList>
    </citation>
    <scope>NUCLEOTIDE SEQUENCE</scope>
    <source>
        <strain evidence="3">CECT 8419</strain>
    </source>
</reference>
<feature type="domain" description="Type IV methyl-directed restriction enzyme EcoKMcrB subunit DNA-binding" evidence="2">
    <location>
        <begin position="10"/>
        <end position="187"/>
    </location>
</feature>
<feature type="domain" description="HNH" evidence="1">
    <location>
        <begin position="234"/>
        <end position="290"/>
    </location>
</feature>
<evidence type="ECO:0000313" key="4">
    <source>
        <dbReference type="Proteomes" id="UP000837803"/>
    </source>
</evidence>
<dbReference type="RefSeq" id="WP_238748910.1">
    <property type="nucleotide sequence ID" value="NZ_CAKLPZ010000001.1"/>
</dbReference>
<evidence type="ECO:0000259" key="2">
    <source>
        <dbReference type="Pfam" id="PF12102"/>
    </source>
</evidence>
<dbReference type="CDD" id="cd00085">
    <property type="entry name" value="HNHc"/>
    <property type="match status" value="1"/>
</dbReference>
<dbReference type="InterPro" id="IPR002711">
    <property type="entry name" value="HNH"/>
</dbReference>
<keyword evidence="4" id="KW-1185">Reference proteome</keyword>
<evidence type="ECO:0000313" key="3">
    <source>
        <dbReference type="EMBL" id="CAH0998656.1"/>
    </source>
</evidence>
<dbReference type="Pfam" id="PF01844">
    <property type="entry name" value="HNH"/>
    <property type="match status" value="1"/>
</dbReference>
<accession>A0ABM9AWT7</accession>
<comment type="caution">
    <text evidence="3">The sequence shown here is derived from an EMBL/GenBank/DDBJ whole genome shotgun (WGS) entry which is preliminary data.</text>
</comment>
<evidence type="ECO:0000259" key="1">
    <source>
        <dbReference type="Pfam" id="PF01844"/>
    </source>
</evidence>
<dbReference type="InterPro" id="IPR021961">
    <property type="entry name" value="McrB_DNA-bd"/>
</dbReference>
<name>A0ABM9AWT7_9BACT</name>
<dbReference type="InterPro" id="IPR003615">
    <property type="entry name" value="HNH_nuc"/>
</dbReference>
<organism evidence="3 4">
    <name type="scientific">Neolewinella maritima</name>
    <dbReference type="NCBI Taxonomy" id="1383882"/>
    <lineage>
        <taxon>Bacteria</taxon>
        <taxon>Pseudomonadati</taxon>
        <taxon>Bacteroidota</taxon>
        <taxon>Saprospiria</taxon>
        <taxon>Saprospirales</taxon>
        <taxon>Lewinellaceae</taxon>
        <taxon>Neolewinella</taxon>
    </lineage>
</organism>
<dbReference type="Gene3D" id="3.30.920.90">
    <property type="match status" value="1"/>
</dbReference>
<dbReference type="Pfam" id="PF12102">
    <property type="entry name" value="MrcB_N"/>
    <property type="match status" value="1"/>
</dbReference>
<dbReference type="Proteomes" id="UP000837803">
    <property type="component" value="Unassembled WGS sequence"/>
</dbReference>
<proteinExistence type="predicted"/>
<evidence type="ECO:0008006" key="5">
    <source>
        <dbReference type="Google" id="ProtNLM"/>
    </source>
</evidence>